<feature type="transmembrane region" description="Helical" evidence="5">
    <location>
        <begin position="122"/>
        <end position="140"/>
    </location>
</feature>
<comment type="subcellular location">
    <subcellularLocation>
        <location evidence="1">Membrane</location>
        <topology evidence="1">Multi-pass membrane protein</topology>
    </subcellularLocation>
</comment>
<evidence type="ECO:0000256" key="4">
    <source>
        <dbReference type="ARBA" id="ARBA00023136"/>
    </source>
</evidence>
<name>A0A3N4ZMA9_9MICO</name>
<keyword evidence="2 5" id="KW-0812">Transmembrane</keyword>
<evidence type="ECO:0000256" key="2">
    <source>
        <dbReference type="ARBA" id="ARBA00022692"/>
    </source>
</evidence>
<dbReference type="GO" id="GO:0016020">
    <property type="term" value="C:membrane"/>
    <property type="evidence" value="ECO:0007669"/>
    <property type="project" value="UniProtKB-SubCell"/>
</dbReference>
<evidence type="ECO:0000256" key="3">
    <source>
        <dbReference type="ARBA" id="ARBA00022989"/>
    </source>
</evidence>
<dbReference type="InterPro" id="IPR049453">
    <property type="entry name" value="Memb_transporter_dom"/>
</dbReference>
<dbReference type="Pfam" id="PF13515">
    <property type="entry name" value="FUSC_2"/>
    <property type="match status" value="1"/>
</dbReference>
<accession>A0A3N4ZMA9</accession>
<feature type="transmembrane region" description="Helical" evidence="5">
    <location>
        <begin position="39"/>
        <end position="63"/>
    </location>
</feature>
<keyword evidence="4 5" id="KW-0472">Membrane</keyword>
<keyword evidence="8" id="KW-1185">Reference proteome</keyword>
<evidence type="ECO:0000259" key="6">
    <source>
        <dbReference type="Pfam" id="PF13515"/>
    </source>
</evidence>
<gene>
    <name evidence="7" type="ORF">EDD32_1377</name>
</gene>
<dbReference type="EMBL" id="RKRA01000001">
    <property type="protein sequence ID" value="RPF26918.1"/>
    <property type="molecule type" value="Genomic_DNA"/>
</dbReference>
<comment type="caution">
    <text evidence="7">The sequence shown here is derived from an EMBL/GenBank/DDBJ whole genome shotgun (WGS) entry which is preliminary data.</text>
</comment>
<dbReference type="Proteomes" id="UP000280726">
    <property type="component" value="Unassembled WGS sequence"/>
</dbReference>
<dbReference type="OrthoDB" id="5198202at2"/>
<feature type="transmembrane region" description="Helical" evidence="5">
    <location>
        <begin position="99"/>
        <end position="117"/>
    </location>
</feature>
<dbReference type="RefSeq" id="WP_123916108.1">
    <property type="nucleotide sequence ID" value="NZ_RKRA01000001.1"/>
</dbReference>
<feature type="domain" description="Integral membrane bound transporter" evidence="6">
    <location>
        <begin position="40"/>
        <end position="161"/>
    </location>
</feature>
<proteinExistence type="predicted"/>
<evidence type="ECO:0000313" key="8">
    <source>
        <dbReference type="Proteomes" id="UP000280726"/>
    </source>
</evidence>
<evidence type="ECO:0000313" key="7">
    <source>
        <dbReference type="EMBL" id="RPF26918.1"/>
    </source>
</evidence>
<dbReference type="AlphaFoldDB" id="A0A3N4ZMA9"/>
<evidence type="ECO:0000256" key="1">
    <source>
        <dbReference type="ARBA" id="ARBA00004141"/>
    </source>
</evidence>
<keyword evidence="3 5" id="KW-1133">Transmembrane helix</keyword>
<sequence>MHRSVAAALHRTGTVATTAARRLRVHGPSLLLGATAAGLAYLVAGALFGLQNAVFAPVAAVVATGLSAGQRVRRATEISVGVVLGVLAADLLTRWLGTGPWQLAVAVLVAMAAAVVVRPSGLLANQAAVAAVVVVALVPYLDTGPWIRFGDALVGGVVAVVLNAVAAPDPHRAALAVTGDVVGRLAAVVGRVGAALRTSSLAKAEAALEDAAALDGVRGEIADALAATRERVAWRPSERRGRRAGLEAAEGVATRVAVMVSTTRGLCRAAANVVRHAELDPEPRAGLAHATEELVGALDELRRWVEGAGRAEVARRLALDAATTASAQLPGPQARTVFVGQLRSAAVDVLRATGVPQTEAVAALEAAAGRADDLGH</sequence>
<organism evidence="7 8">
    <name type="scientific">Georgenia muralis</name>
    <dbReference type="NCBI Taxonomy" id="154117"/>
    <lineage>
        <taxon>Bacteria</taxon>
        <taxon>Bacillati</taxon>
        <taxon>Actinomycetota</taxon>
        <taxon>Actinomycetes</taxon>
        <taxon>Micrococcales</taxon>
        <taxon>Bogoriellaceae</taxon>
        <taxon>Georgenia</taxon>
    </lineage>
</organism>
<protein>
    <submittedName>
        <fullName evidence="7">Fusaric acid resistance family protein</fullName>
    </submittedName>
</protein>
<reference evidence="7 8" key="1">
    <citation type="submission" date="2018-11" db="EMBL/GenBank/DDBJ databases">
        <title>Sequencing the genomes of 1000 actinobacteria strains.</title>
        <authorList>
            <person name="Klenk H.-P."/>
        </authorList>
    </citation>
    <scope>NUCLEOTIDE SEQUENCE [LARGE SCALE GENOMIC DNA]</scope>
    <source>
        <strain evidence="7 8">DSM 14418</strain>
    </source>
</reference>
<evidence type="ECO:0000256" key="5">
    <source>
        <dbReference type="SAM" id="Phobius"/>
    </source>
</evidence>